<evidence type="ECO:0000256" key="2">
    <source>
        <dbReference type="ARBA" id="ARBA00022603"/>
    </source>
</evidence>
<evidence type="ECO:0000256" key="3">
    <source>
        <dbReference type="ARBA" id="ARBA00022679"/>
    </source>
</evidence>
<dbReference type="GO" id="GO:0008170">
    <property type="term" value="F:N-methyltransferase activity"/>
    <property type="evidence" value="ECO:0007669"/>
    <property type="project" value="InterPro"/>
</dbReference>
<dbReference type="InterPro" id="IPR002941">
    <property type="entry name" value="DNA_methylase_N4/N6"/>
</dbReference>
<evidence type="ECO:0000313" key="5">
    <source>
        <dbReference type="EMBL" id="KKL24422.1"/>
    </source>
</evidence>
<dbReference type="InterPro" id="IPR001091">
    <property type="entry name" value="RM_Methyltransferase"/>
</dbReference>
<dbReference type="GO" id="GO:0032259">
    <property type="term" value="P:methylation"/>
    <property type="evidence" value="ECO:0007669"/>
    <property type="project" value="UniProtKB-KW"/>
</dbReference>
<dbReference type="PROSITE" id="PS00092">
    <property type="entry name" value="N6_MTASE"/>
    <property type="match status" value="1"/>
</dbReference>
<gene>
    <name evidence="5" type="ORF">LCGC14_2415470</name>
</gene>
<dbReference type="GO" id="GO:0009007">
    <property type="term" value="F:site-specific DNA-methyltransferase (adenine-specific) activity"/>
    <property type="evidence" value="ECO:0007669"/>
    <property type="project" value="TreeGrafter"/>
</dbReference>
<dbReference type="Pfam" id="PF01555">
    <property type="entry name" value="N6_N4_Mtase"/>
    <property type="match status" value="1"/>
</dbReference>
<dbReference type="AlphaFoldDB" id="A0A0F9CDE9"/>
<dbReference type="PRINTS" id="PR00508">
    <property type="entry name" value="S21N4MTFRASE"/>
</dbReference>
<dbReference type="InterPro" id="IPR002052">
    <property type="entry name" value="DNA_methylase_N6_adenine_CS"/>
</dbReference>
<dbReference type="PANTHER" id="PTHR13370">
    <property type="entry name" value="RNA METHYLASE-RELATED"/>
    <property type="match status" value="1"/>
</dbReference>
<evidence type="ECO:0000256" key="1">
    <source>
        <dbReference type="ARBA" id="ARBA00006594"/>
    </source>
</evidence>
<reference evidence="5" key="1">
    <citation type="journal article" date="2015" name="Nature">
        <title>Complex archaea that bridge the gap between prokaryotes and eukaryotes.</title>
        <authorList>
            <person name="Spang A."/>
            <person name="Saw J.H."/>
            <person name="Jorgensen S.L."/>
            <person name="Zaremba-Niedzwiedzka K."/>
            <person name="Martijn J."/>
            <person name="Lind A.E."/>
            <person name="van Eijk R."/>
            <person name="Schleper C."/>
            <person name="Guy L."/>
            <person name="Ettema T.J."/>
        </authorList>
    </citation>
    <scope>NUCLEOTIDE SEQUENCE</scope>
</reference>
<dbReference type="GO" id="GO:0005737">
    <property type="term" value="C:cytoplasm"/>
    <property type="evidence" value="ECO:0007669"/>
    <property type="project" value="TreeGrafter"/>
</dbReference>
<name>A0A0F9CDE9_9ZZZZ</name>
<keyword evidence="2" id="KW-0489">Methyltransferase</keyword>
<comment type="similarity">
    <text evidence="1">Belongs to the N(4)/N(6)-methyltransferase family.</text>
</comment>
<feature type="non-terminal residue" evidence="5">
    <location>
        <position position="1"/>
    </location>
</feature>
<feature type="domain" description="DNA methylase N-4/N-6" evidence="4">
    <location>
        <begin position="160"/>
        <end position="235"/>
    </location>
</feature>
<dbReference type="Gene3D" id="3.40.50.150">
    <property type="entry name" value="Vaccinia Virus protein VP39"/>
    <property type="match status" value="1"/>
</dbReference>
<keyword evidence="3" id="KW-0808">Transferase</keyword>
<evidence type="ECO:0000259" key="4">
    <source>
        <dbReference type="Pfam" id="PF01555"/>
    </source>
</evidence>
<dbReference type="SUPFAM" id="SSF53335">
    <property type="entry name" value="S-adenosyl-L-methionine-dependent methyltransferases"/>
    <property type="match status" value="1"/>
</dbReference>
<comment type="caution">
    <text evidence="5">The sequence shown here is derived from an EMBL/GenBank/DDBJ whole genome shotgun (WGS) entry which is preliminary data.</text>
</comment>
<protein>
    <recommendedName>
        <fullName evidence="4">DNA methylase N-4/N-6 domain-containing protein</fullName>
    </recommendedName>
</protein>
<accession>A0A0F9CDE9</accession>
<dbReference type="PANTHER" id="PTHR13370:SF3">
    <property type="entry name" value="TRNA (GUANINE(10)-N2)-METHYLTRANSFERASE HOMOLOG"/>
    <property type="match status" value="1"/>
</dbReference>
<organism evidence="5">
    <name type="scientific">marine sediment metagenome</name>
    <dbReference type="NCBI Taxonomy" id="412755"/>
    <lineage>
        <taxon>unclassified sequences</taxon>
        <taxon>metagenomes</taxon>
        <taxon>ecological metagenomes</taxon>
    </lineage>
</organism>
<proteinExistence type="inferred from homology"/>
<dbReference type="InterPro" id="IPR029063">
    <property type="entry name" value="SAM-dependent_MTases_sf"/>
</dbReference>
<dbReference type="GO" id="GO:0003677">
    <property type="term" value="F:DNA binding"/>
    <property type="evidence" value="ECO:0007669"/>
    <property type="project" value="InterPro"/>
</dbReference>
<sequence>LEQPTTDAPKRAKVKLGEIWAVGPHRVACADATDREVYERLLGDQVIDLVFTDPPYGVEYTGGSKPREALDNDERGADIAAEVFEVLKDFLPKGTGWYVCSPSGDALHDMLHSVQLLGPMRYALAWVKDNSTFGRGHYKWKHELILYGWTEGAANPWYGGETPDTVWEQNRPPRSDDHPTMKPVGLTVKALHHSTQEGDMVFDPFVGSGSSLVAAASIGRIGYGIELNPLFAQQAINRLVSHVGESAVKL</sequence>
<dbReference type="EMBL" id="LAZR01036600">
    <property type="protein sequence ID" value="KKL24422.1"/>
    <property type="molecule type" value="Genomic_DNA"/>
</dbReference>